<keyword evidence="2" id="KW-1185">Reference proteome</keyword>
<accession>A0ABV9JRV5</accession>
<dbReference type="Proteomes" id="UP001595962">
    <property type="component" value="Unassembled WGS sequence"/>
</dbReference>
<evidence type="ECO:0000313" key="1">
    <source>
        <dbReference type="EMBL" id="MFC4657016.1"/>
    </source>
</evidence>
<protein>
    <submittedName>
        <fullName evidence="1">DUF3703 domain-containing protein</fullName>
    </submittedName>
</protein>
<name>A0ABV9JRV5_9GAMM</name>
<evidence type="ECO:0000313" key="2">
    <source>
        <dbReference type="Proteomes" id="UP001595962"/>
    </source>
</evidence>
<reference evidence="2" key="1">
    <citation type="journal article" date="2019" name="Int. J. Syst. Evol. Microbiol.">
        <title>The Global Catalogue of Microorganisms (GCM) 10K type strain sequencing project: providing services to taxonomists for standard genome sequencing and annotation.</title>
        <authorList>
            <consortium name="The Broad Institute Genomics Platform"/>
            <consortium name="The Broad Institute Genome Sequencing Center for Infectious Disease"/>
            <person name="Wu L."/>
            <person name="Ma J."/>
        </authorList>
    </citation>
    <scope>NUCLEOTIDE SEQUENCE [LARGE SCALE GENOMIC DNA]</scope>
    <source>
        <strain evidence="2">DT28</strain>
    </source>
</reference>
<dbReference type="Pfam" id="PF12487">
    <property type="entry name" value="DUF3703"/>
    <property type="match status" value="1"/>
</dbReference>
<comment type="caution">
    <text evidence="1">The sequence shown here is derived from an EMBL/GenBank/DDBJ whole genome shotgun (WGS) entry which is preliminary data.</text>
</comment>
<gene>
    <name evidence="1" type="ORF">ACFO3I_18525</name>
</gene>
<sequence>MEPKVLLAYFEYLALAEQARKSKDYERSFSNLEFAHILGQQDVLCHLQVHLQMLWLALCTADWREIAGQSYRLFLMPFGHLFNRLPLGNTGRSNVSAFKPMPVPKKLREILTTIGKK</sequence>
<dbReference type="RefSeq" id="WP_377336614.1">
    <property type="nucleotide sequence ID" value="NZ_JBHSGB010000017.1"/>
</dbReference>
<proteinExistence type="predicted"/>
<dbReference type="EMBL" id="JBHSGB010000017">
    <property type="protein sequence ID" value="MFC4657016.1"/>
    <property type="molecule type" value="Genomic_DNA"/>
</dbReference>
<dbReference type="InterPro" id="IPR022172">
    <property type="entry name" value="DUF3703"/>
</dbReference>
<organism evidence="1 2">
    <name type="scientific">Rheinheimera marina</name>
    <dbReference type="NCBI Taxonomy" id="1774958"/>
    <lineage>
        <taxon>Bacteria</taxon>
        <taxon>Pseudomonadati</taxon>
        <taxon>Pseudomonadota</taxon>
        <taxon>Gammaproteobacteria</taxon>
        <taxon>Chromatiales</taxon>
        <taxon>Chromatiaceae</taxon>
        <taxon>Rheinheimera</taxon>
    </lineage>
</organism>